<dbReference type="EMBL" id="BMIB01000002">
    <property type="protein sequence ID" value="GGH68518.1"/>
    <property type="molecule type" value="Genomic_DNA"/>
</dbReference>
<dbReference type="AlphaFoldDB" id="A0A917J041"/>
<dbReference type="InterPro" id="IPR058625">
    <property type="entry name" value="MdtA-like_BSH"/>
</dbReference>
<gene>
    <name evidence="4" type="ORF">GCM10011379_24910</name>
</gene>
<evidence type="ECO:0000256" key="1">
    <source>
        <dbReference type="SAM" id="Phobius"/>
    </source>
</evidence>
<protein>
    <submittedName>
        <fullName evidence="4">Secretion protein HlyD</fullName>
    </submittedName>
</protein>
<evidence type="ECO:0000259" key="2">
    <source>
        <dbReference type="Pfam" id="PF25917"/>
    </source>
</evidence>
<keyword evidence="1" id="KW-0812">Transmembrane</keyword>
<dbReference type="Gene3D" id="2.40.50.100">
    <property type="match status" value="1"/>
</dbReference>
<comment type="caution">
    <text evidence="4">The sequence shown here is derived from an EMBL/GenBank/DDBJ whole genome shotgun (WGS) entry which is preliminary data.</text>
</comment>
<dbReference type="Gene3D" id="1.10.287.470">
    <property type="entry name" value="Helix hairpin bin"/>
    <property type="match status" value="1"/>
</dbReference>
<dbReference type="Pfam" id="PF25954">
    <property type="entry name" value="Beta-barrel_RND_2"/>
    <property type="match status" value="1"/>
</dbReference>
<keyword evidence="1" id="KW-1133">Transmembrane helix</keyword>
<dbReference type="PANTHER" id="PTHR30386:SF24">
    <property type="entry name" value="MULTIDRUG RESISTANCE EFFLUX PUMP"/>
    <property type="match status" value="1"/>
</dbReference>
<feature type="domain" description="Multidrug resistance protein MdtA-like barrel-sandwich hybrid" evidence="2">
    <location>
        <begin position="56"/>
        <end position="249"/>
    </location>
</feature>
<accession>A0A917J041</accession>
<keyword evidence="5" id="KW-1185">Reference proteome</keyword>
<evidence type="ECO:0000313" key="5">
    <source>
        <dbReference type="Proteomes" id="UP000627292"/>
    </source>
</evidence>
<dbReference type="Proteomes" id="UP000627292">
    <property type="component" value="Unassembled WGS sequence"/>
</dbReference>
<dbReference type="Gene3D" id="2.40.30.170">
    <property type="match status" value="1"/>
</dbReference>
<evidence type="ECO:0000313" key="4">
    <source>
        <dbReference type="EMBL" id="GGH68518.1"/>
    </source>
</evidence>
<keyword evidence="1" id="KW-0472">Membrane</keyword>
<organism evidence="4 5">
    <name type="scientific">Filimonas zeae</name>
    <dbReference type="NCBI Taxonomy" id="1737353"/>
    <lineage>
        <taxon>Bacteria</taxon>
        <taxon>Pseudomonadati</taxon>
        <taxon>Bacteroidota</taxon>
        <taxon>Chitinophagia</taxon>
        <taxon>Chitinophagales</taxon>
        <taxon>Chitinophagaceae</taxon>
        <taxon>Filimonas</taxon>
    </lineage>
</organism>
<dbReference type="PANTHER" id="PTHR30386">
    <property type="entry name" value="MEMBRANE FUSION SUBUNIT OF EMRAB-TOLC MULTIDRUG EFFLUX PUMP"/>
    <property type="match status" value="1"/>
</dbReference>
<dbReference type="Pfam" id="PF25917">
    <property type="entry name" value="BSH_RND"/>
    <property type="match status" value="1"/>
</dbReference>
<reference evidence="4" key="1">
    <citation type="journal article" date="2014" name="Int. J. Syst. Evol. Microbiol.">
        <title>Complete genome sequence of Corynebacterium casei LMG S-19264T (=DSM 44701T), isolated from a smear-ripened cheese.</title>
        <authorList>
            <consortium name="US DOE Joint Genome Institute (JGI-PGF)"/>
            <person name="Walter F."/>
            <person name="Albersmeier A."/>
            <person name="Kalinowski J."/>
            <person name="Ruckert C."/>
        </authorList>
    </citation>
    <scope>NUCLEOTIDE SEQUENCE</scope>
    <source>
        <strain evidence="4">CGMCC 1.15290</strain>
    </source>
</reference>
<evidence type="ECO:0000259" key="3">
    <source>
        <dbReference type="Pfam" id="PF25954"/>
    </source>
</evidence>
<proteinExistence type="predicted"/>
<dbReference type="InterPro" id="IPR058792">
    <property type="entry name" value="Beta-barrel_RND_2"/>
</dbReference>
<feature type="domain" description="CusB-like beta-barrel" evidence="3">
    <location>
        <begin position="255"/>
        <end position="293"/>
    </location>
</feature>
<dbReference type="GO" id="GO:0055085">
    <property type="term" value="P:transmembrane transport"/>
    <property type="evidence" value="ECO:0007669"/>
    <property type="project" value="InterPro"/>
</dbReference>
<dbReference type="InterPro" id="IPR050739">
    <property type="entry name" value="MFP"/>
</dbReference>
<sequence length="349" mass="38422">MENQVTPEKKKKSLIRTIVVSIVLLVAAFFGYKKISYALSHESTDNAQVETQITPVLPRVAGYVKHIAVNDYDSVKSGQLLVELDDAELQTQLLQMEADVKASEADIQNAKASLNSTVVSLDVNKGNISLSKVKAQQAEEDYNRNKNLFADQAITRKQLDDSRFAYEQATQQVKNSNTDLGSAQTRVSVIATGIKKAEASLEAKKAAIEQQKLRISWTKIFAPQAGKIGKRNITTGQFVQAGTPMFSIVNDTTYWVVANFKETQIRQFHEGMPLEFELDAYPGQKIEGTIESLSEATGARFSLLPPDNASGNFVKVTQRVPVKIAIKDINKYRGILRAGLSADVSVPVK</sequence>
<name>A0A917J041_9BACT</name>
<feature type="transmembrane region" description="Helical" evidence="1">
    <location>
        <begin position="14"/>
        <end position="32"/>
    </location>
</feature>
<reference evidence="4" key="2">
    <citation type="submission" date="2020-09" db="EMBL/GenBank/DDBJ databases">
        <authorList>
            <person name="Sun Q."/>
            <person name="Zhou Y."/>
        </authorList>
    </citation>
    <scope>NUCLEOTIDE SEQUENCE</scope>
    <source>
        <strain evidence="4">CGMCC 1.15290</strain>
    </source>
</reference>
<dbReference type="SUPFAM" id="SSF111369">
    <property type="entry name" value="HlyD-like secretion proteins"/>
    <property type="match status" value="2"/>
</dbReference>
<dbReference type="RefSeq" id="WP_188952529.1">
    <property type="nucleotide sequence ID" value="NZ_BMIB01000002.1"/>
</dbReference>